<organism evidence="1 2">
    <name type="scientific">Mycobacterium mantenii</name>
    <dbReference type="NCBI Taxonomy" id="560555"/>
    <lineage>
        <taxon>Bacteria</taxon>
        <taxon>Bacillati</taxon>
        <taxon>Actinomycetota</taxon>
        <taxon>Actinomycetes</taxon>
        <taxon>Mycobacteriales</taxon>
        <taxon>Mycobacteriaceae</taxon>
        <taxon>Mycobacterium</taxon>
        <taxon>Mycobacterium avium complex (MAC)</taxon>
    </lineage>
</organism>
<evidence type="ECO:0000313" key="2">
    <source>
        <dbReference type="Proteomes" id="UP000465812"/>
    </source>
</evidence>
<evidence type="ECO:0000313" key="1">
    <source>
        <dbReference type="EMBL" id="BBY40094.1"/>
    </source>
</evidence>
<protein>
    <submittedName>
        <fullName evidence="1">Uncharacterized protein</fullName>
    </submittedName>
</protein>
<dbReference type="Proteomes" id="UP000465812">
    <property type="component" value="Chromosome"/>
</dbReference>
<sequence>MSLVSWNRRWRCPARDVPCGWVARSAKNAESLGTTMKMSSQIQSVDASAPAIPERVSVAMAETCPAELSTGIYPGRIWPH</sequence>
<name>A0ABN6AAH1_MYCNT</name>
<proteinExistence type="predicted"/>
<gene>
    <name evidence="1" type="ORF">MMAN_42280</name>
</gene>
<reference evidence="1 2" key="1">
    <citation type="journal article" date="2019" name="Emerg. Microbes Infect.">
        <title>Comprehensive subspecies identification of 175 nontuberculous mycobacteria species based on 7547 genomic profiles.</title>
        <authorList>
            <person name="Matsumoto Y."/>
            <person name="Kinjo T."/>
            <person name="Motooka D."/>
            <person name="Nabeya D."/>
            <person name="Jung N."/>
            <person name="Uechi K."/>
            <person name="Horii T."/>
            <person name="Iida T."/>
            <person name="Fujita J."/>
            <person name="Nakamura S."/>
        </authorList>
    </citation>
    <scope>NUCLEOTIDE SEQUENCE [LARGE SCALE GENOMIC DNA]</scope>
    <source>
        <strain evidence="1 2">JCM 18113</strain>
    </source>
</reference>
<keyword evidence="2" id="KW-1185">Reference proteome</keyword>
<accession>A0ABN6AAH1</accession>
<dbReference type="EMBL" id="AP022590">
    <property type="protein sequence ID" value="BBY40094.1"/>
    <property type="molecule type" value="Genomic_DNA"/>
</dbReference>